<feature type="compositionally biased region" description="Pro residues" evidence="8">
    <location>
        <begin position="25"/>
        <end position="46"/>
    </location>
</feature>
<organism evidence="10 11">
    <name type="scientific">Glossina austeni</name>
    <name type="common">Savannah tsetse fly</name>
    <dbReference type="NCBI Taxonomy" id="7395"/>
    <lineage>
        <taxon>Eukaryota</taxon>
        <taxon>Metazoa</taxon>
        <taxon>Ecdysozoa</taxon>
        <taxon>Arthropoda</taxon>
        <taxon>Hexapoda</taxon>
        <taxon>Insecta</taxon>
        <taxon>Pterygota</taxon>
        <taxon>Neoptera</taxon>
        <taxon>Endopterygota</taxon>
        <taxon>Diptera</taxon>
        <taxon>Brachycera</taxon>
        <taxon>Muscomorpha</taxon>
        <taxon>Hippoboscoidea</taxon>
        <taxon>Glossinidae</taxon>
        <taxon>Glossina</taxon>
    </lineage>
</organism>
<evidence type="ECO:0000256" key="3">
    <source>
        <dbReference type="ARBA" id="ARBA00004630"/>
    </source>
</evidence>
<dbReference type="InterPro" id="IPR037519">
    <property type="entry name" value="LITAF_fam"/>
</dbReference>
<dbReference type="PROSITE" id="PS51837">
    <property type="entry name" value="LITAF"/>
    <property type="match status" value="1"/>
</dbReference>
<comment type="subcellular location">
    <subcellularLocation>
        <location evidence="2">Endosome membrane</location>
        <topology evidence="2">Peripheral membrane protein</topology>
    </subcellularLocation>
    <subcellularLocation>
        <location evidence="1">Late endosome membrane</location>
    </subcellularLocation>
    <subcellularLocation>
        <location evidence="3">Lysosome membrane</location>
        <topology evidence="3">Peripheral membrane protein</topology>
        <orientation evidence="3">Cytoplasmic side</orientation>
    </subcellularLocation>
</comment>
<accession>A0A1A9UFD2</accession>
<feature type="domain" description="LITAF" evidence="9">
    <location>
        <begin position="59"/>
        <end position="142"/>
    </location>
</feature>
<dbReference type="STRING" id="7395.A0A1A9UFD2"/>
<evidence type="ECO:0000256" key="2">
    <source>
        <dbReference type="ARBA" id="ARBA00004481"/>
    </source>
</evidence>
<evidence type="ECO:0000256" key="7">
    <source>
        <dbReference type="ARBA" id="ARBA00023136"/>
    </source>
</evidence>
<proteinExistence type="inferred from homology"/>
<dbReference type="GO" id="GO:0031902">
    <property type="term" value="C:late endosome membrane"/>
    <property type="evidence" value="ECO:0007669"/>
    <property type="project" value="UniProtKB-SubCell"/>
</dbReference>
<evidence type="ECO:0000256" key="1">
    <source>
        <dbReference type="ARBA" id="ARBA00004414"/>
    </source>
</evidence>
<dbReference type="GO" id="GO:0008270">
    <property type="term" value="F:zinc ion binding"/>
    <property type="evidence" value="ECO:0007669"/>
    <property type="project" value="TreeGrafter"/>
</dbReference>
<evidence type="ECO:0000313" key="11">
    <source>
        <dbReference type="Proteomes" id="UP000078200"/>
    </source>
</evidence>
<dbReference type="AlphaFoldDB" id="A0A1A9UFD2"/>
<keyword evidence="7" id="KW-0472">Membrane</keyword>
<comment type="similarity">
    <text evidence="4">Belongs to the CDIP1/LITAF family.</text>
</comment>
<evidence type="ECO:0000313" key="10">
    <source>
        <dbReference type="EnsemblMetazoa" id="GAUT003088-PA"/>
    </source>
</evidence>
<reference evidence="10" key="1">
    <citation type="submission" date="2020-05" db="UniProtKB">
        <authorList>
            <consortium name="EnsemblMetazoa"/>
        </authorList>
    </citation>
    <scope>IDENTIFICATION</scope>
    <source>
        <strain evidence="10">TTRI</strain>
    </source>
</reference>
<evidence type="ECO:0000256" key="4">
    <source>
        <dbReference type="ARBA" id="ARBA00005975"/>
    </source>
</evidence>
<keyword evidence="5" id="KW-0479">Metal-binding</keyword>
<dbReference type="Pfam" id="PF10601">
    <property type="entry name" value="zf-LITAF-like"/>
    <property type="match status" value="1"/>
</dbReference>
<evidence type="ECO:0000256" key="5">
    <source>
        <dbReference type="ARBA" id="ARBA00022723"/>
    </source>
</evidence>
<dbReference type="GO" id="GO:0005765">
    <property type="term" value="C:lysosomal membrane"/>
    <property type="evidence" value="ECO:0007669"/>
    <property type="project" value="UniProtKB-SubCell"/>
</dbReference>
<feature type="region of interest" description="Disordered" evidence="8">
    <location>
        <begin position="1"/>
        <end position="55"/>
    </location>
</feature>
<protein>
    <recommendedName>
        <fullName evidence="9">LITAF domain-containing protein</fullName>
    </recommendedName>
</protein>
<evidence type="ECO:0000259" key="9">
    <source>
        <dbReference type="PROSITE" id="PS51837"/>
    </source>
</evidence>
<keyword evidence="6" id="KW-0862">Zinc</keyword>
<sequence>MDKTAQPPPYSETRPGFTPASYYQGPPPQQLNPSHPPIYPPMPQPQPYQSSSGQPTIIVQTTAAPTMVVLGNGPTHMICPSCRADIVTTVQHTPNFRTHCWAALLCLFVCWPCVCLPYCMDSCQSAHHICPNCNAQIGIYDY</sequence>
<keyword evidence="11" id="KW-1185">Reference proteome</keyword>
<dbReference type="EnsemblMetazoa" id="GAUT003088-RA">
    <property type="protein sequence ID" value="GAUT003088-PA"/>
    <property type="gene ID" value="GAUT003088"/>
</dbReference>
<feature type="compositionally biased region" description="Pro residues" evidence="8">
    <location>
        <begin position="1"/>
        <end position="10"/>
    </location>
</feature>
<dbReference type="InterPro" id="IPR006629">
    <property type="entry name" value="LITAF"/>
</dbReference>
<evidence type="ECO:0000256" key="6">
    <source>
        <dbReference type="ARBA" id="ARBA00022833"/>
    </source>
</evidence>
<dbReference type="PANTHER" id="PTHR23292:SF14">
    <property type="entry name" value="FI16615P1-RELATED"/>
    <property type="match status" value="1"/>
</dbReference>
<dbReference type="VEuPathDB" id="VectorBase:GAUT003088"/>
<dbReference type="Proteomes" id="UP000078200">
    <property type="component" value="Unassembled WGS sequence"/>
</dbReference>
<dbReference type="SMART" id="SM00714">
    <property type="entry name" value="LITAF"/>
    <property type="match status" value="1"/>
</dbReference>
<evidence type="ECO:0000256" key="8">
    <source>
        <dbReference type="SAM" id="MobiDB-lite"/>
    </source>
</evidence>
<dbReference type="PANTHER" id="PTHR23292">
    <property type="entry name" value="LIPOPOLYSACCHARIDE-INDUCED TUMOR NECROSIS FACTOR-ALPHA FACTOR"/>
    <property type="match status" value="1"/>
</dbReference>
<name>A0A1A9UFD2_GLOAU</name>